<organism evidence="5 6">
    <name type="scientific">Candidatus Stercoripulliclostridium merdigallinarum</name>
    <dbReference type="NCBI Taxonomy" id="2840951"/>
    <lineage>
        <taxon>Bacteria</taxon>
        <taxon>Bacillati</taxon>
        <taxon>Bacillota</taxon>
        <taxon>Clostridia</taxon>
        <taxon>Eubacteriales</taxon>
        <taxon>Candidatus Stercoripulliclostridium</taxon>
    </lineage>
</organism>
<dbReference type="GO" id="GO:0006508">
    <property type="term" value="P:proteolysis"/>
    <property type="evidence" value="ECO:0007669"/>
    <property type="project" value="InterPro"/>
</dbReference>
<sequence length="423" mass="45642">MTKIFKLTNGMTLVLNEMASTRSVATGVFVRCGSDYERREESGISHFIEHMLFKGTEKRTAFDIACEAESMGAQMNAFTARQMTCFYTVSTAEHAAECMDILSDIFFNSTFPAEELEREKGVVIEEIHRSQDDPEDVCFDNLSAAIYGDEAKGRPILGSIETVRSFDAEKLKEYMARHYTAAATVVSIAGYISEAEAVKLAEEKFAVKFAAPGENAILPQAARINASLSAERPIEQSVIAFAFKGYPYSDGRSVALKLAAGIFGGGMSSRLFQSVREKKGLAYEVYALSGAGKDGGVFEIFVGTNPEGAAEAVATIGEELKLLTEQGVTAEELKRAKEQAKTALVLGSESASSVMRSAGRAMILGDEAFDLDKALSEIDAVTENDITAAIADCLTADGFAASYVGKKLTRDVKQLLIQAREAQ</sequence>
<evidence type="ECO:0000313" key="6">
    <source>
        <dbReference type="Proteomes" id="UP000824094"/>
    </source>
</evidence>
<evidence type="ECO:0000313" key="5">
    <source>
        <dbReference type="EMBL" id="HIU60293.1"/>
    </source>
</evidence>
<dbReference type="Gene3D" id="3.30.830.10">
    <property type="entry name" value="Metalloenzyme, LuxS/M16 peptidase-like"/>
    <property type="match status" value="2"/>
</dbReference>
<dbReference type="PANTHER" id="PTHR11851">
    <property type="entry name" value="METALLOPROTEASE"/>
    <property type="match status" value="1"/>
</dbReference>
<dbReference type="Proteomes" id="UP000824094">
    <property type="component" value="Unassembled WGS sequence"/>
</dbReference>
<name>A0A9D1SHX7_9FIRM</name>
<dbReference type="InterPro" id="IPR007863">
    <property type="entry name" value="Peptidase_M16_C"/>
</dbReference>
<dbReference type="GO" id="GO:0004222">
    <property type="term" value="F:metalloendopeptidase activity"/>
    <property type="evidence" value="ECO:0007669"/>
    <property type="project" value="InterPro"/>
</dbReference>
<dbReference type="SUPFAM" id="SSF63411">
    <property type="entry name" value="LuxS/MPP-like metallohydrolase"/>
    <property type="match status" value="2"/>
</dbReference>
<gene>
    <name evidence="5" type="ORF">IAB05_02745</name>
</gene>
<reference evidence="5" key="1">
    <citation type="submission" date="2020-10" db="EMBL/GenBank/DDBJ databases">
        <authorList>
            <person name="Gilroy R."/>
        </authorList>
    </citation>
    <scope>NUCLEOTIDE SEQUENCE</scope>
    <source>
        <strain evidence="5">18911</strain>
    </source>
</reference>
<proteinExistence type="inferred from homology"/>
<dbReference type="PROSITE" id="PS00143">
    <property type="entry name" value="INSULINASE"/>
    <property type="match status" value="1"/>
</dbReference>
<evidence type="ECO:0000256" key="1">
    <source>
        <dbReference type="ARBA" id="ARBA00007261"/>
    </source>
</evidence>
<dbReference type="InterPro" id="IPR050361">
    <property type="entry name" value="MPP/UQCRC_Complex"/>
</dbReference>
<dbReference type="GO" id="GO:0046872">
    <property type="term" value="F:metal ion binding"/>
    <property type="evidence" value="ECO:0007669"/>
    <property type="project" value="InterPro"/>
</dbReference>
<dbReference type="InterPro" id="IPR011249">
    <property type="entry name" value="Metalloenz_LuxS/M16"/>
</dbReference>
<dbReference type="InterPro" id="IPR001431">
    <property type="entry name" value="Pept_M16_Zn_BS"/>
</dbReference>
<dbReference type="InterPro" id="IPR011765">
    <property type="entry name" value="Pept_M16_N"/>
</dbReference>
<dbReference type="Pfam" id="PF05193">
    <property type="entry name" value="Peptidase_M16_C"/>
    <property type="match status" value="1"/>
</dbReference>
<evidence type="ECO:0000259" key="4">
    <source>
        <dbReference type="Pfam" id="PF05193"/>
    </source>
</evidence>
<reference evidence="5" key="2">
    <citation type="journal article" date="2021" name="PeerJ">
        <title>Extensive microbial diversity within the chicken gut microbiome revealed by metagenomics and culture.</title>
        <authorList>
            <person name="Gilroy R."/>
            <person name="Ravi A."/>
            <person name="Getino M."/>
            <person name="Pursley I."/>
            <person name="Horton D.L."/>
            <person name="Alikhan N.F."/>
            <person name="Baker D."/>
            <person name="Gharbi K."/>
            <person name="Hall N."/>
            <person name="Watson M."/>
            <person name="Adriaenssens E.M."/>
            <person name="Foster-Nyarko E."/>
            <person name="Jarju S."/>
            <person name="Secka A."/>
            <person name="Antonio M."/>
            <person name="Oren A."/>
            <person name="Chaudhuri R.R."/>
            <person name="La Ragione R."/>
            <person name="Hildebrand F."/>
            <person name="Pallen M.J."/>
        </authorList>
    </citation>
    <scope>NUCLEOTIDE SEQUENCE</scope>
    <source>
        <strain evidence="5">18911</strain>
    </source>
</reference>
<dbReference type="EMBL" id="DVNF01000081">
    <property type="protein sequence ID" value="HIU60293.1"/>
    <property type="molecule type" value="Genomic_DNA"/>
</dbReference>
<evidence type="ECO:0000259" key="3">
    <source>
        <dbReference type="Pfam" id="PF00675"/>
    </source>
</evidence>
<evidence type="ECO:0000256" key="2">
    <source>
        <dbReference type="RuleBase" id="RU004447"/>
    </source>
</evidence>
<comment type="caution">
    <text evidence="5">The sequence shown here is derived from an EMBL/GenBank/DDBJ whole genome shotgun (WGS) entry which is preliminary data.</text>
</comment>
<feature type="domain" description="Peptidase M16 N-terminal" evidence="3">
    <location>
        <begin position="14"/>
        <end position="158"/>
    </location>
</feature>
<feature type="domain" description="Peptidase M16 C-terminal" evidence="4">
    <location>
        <begin position="165"/>
        <end position="339"/>
    </location>
</feature>
<comment type="similarity">
    <text evidence="1 2">Belongs to the peptidase M16 family.</text>
</comment>
<dbReference type="PANTHER" id="PTHR11851:SF49">
    <property type="entry name" value="MITOCHONDRIAL-PROCESSING PEPTIDASE SUBUNIT ALPHA"/>
    <property type="match status" value="1"/>
</dbReference>
<protein>
    <submittedName>
        <fullName evidence="5">Insulinase family protein</fullName>
    </submittedName>
</protein>
<dbReference type="Pfam" id="PF00675">
    <property type="entry name" value="Peptidase_M16"/>
    <property type="match status" value="1"/>
</dbReference>
<dbReference type="AlphaFoldDB" id="A0A9D1SHX7"/>
<accession>A0A9D1SHX7</accession>